<keyword evidence="8" id="KW-0472">Membrane</keyword>
<keyword evidence="6 10" id="KW-0418">Kinase</keyword>
<organism evidence="10 11">
    <name type="scientific">Nonomuraea solani</name>
    <dbReference type="NCBI Taxonomy" id="1144553"/>
    <lineage>
        <taxon>Bacteria</taxon>
        <taxon>Bacillati</taxon>
        <taxon>Actinomycetota</taxon>
        <taxon>Actinomycetes</taxon>
        <taxon>Streptosporangiales</taxon>
        <taxon>Streptosporangiaceae</taxon>
        <taxon>Nonomuraea</taxon>
    </lineage>
</organism>
<keyword evidence="7 8" id="KW-1133">Transmembrane helix</keyword>
<proteinExistence type="predicted"/>
<dbReference type="InterPro" id="IPR050428">
    <property type="entry name" value="TCS_sensor_his_kinase"/>
</dbReference>
<dbReference type="Proteomes" id="UP000236732">
    <property type="component" value="Unassembled WGS sequence"/>
</dbReference>
<evidence type="ECO:0000256" key="7">
    <source>
        <dbReference type="ARBA" id="ARBA00022989"/>
    </source>
</evidence>
<sequence>MPPTRGRPIALKLLILLLVPLLSLVGLWAFAAGLTGGDGVRLLAINDLATNFATPSERVNIALQNERLASVEFLVTGQDAAAMAKLRGTTDRTVAEFRKLAKDQRDLSPEMTAQLTVLYGKLDGLTDVRREVDGRSVAPLDVIDGYSQIVDASFRMYDAMVLVPDMSLYRQAKSVTMLGEAKDVLSRERALIAIVLAKGRVDPREREAFTGMVATRRLLYTQALSHLDGSLRGPYARLAASPVYREFLEAEDAIKGQAATTGLPATAATWPIDGENLWAAVERNQAAAVTGITQRVMPTAIGMLIKIGVAGGVGLIAVIASILLSLRFRRRLVRELDGLRDAATELAEVRLAGLIKRLRKSAVPPTATEVAPIEVKAHTSEVSDIVRAFNDVQSTAVAAAVSQARLRHGVSQVFVNLARRNQSLLHRQLLQLDSMERATEEPEVLADLFKLDHLTTRMRRHAESLIILSDQAPGRGWRNPVPMLDVLRAAVAEVEEYERVEVLQPPQVALTGSAVTDVAHLMAELIENATLFSPPQTKVDVRSALTQHGLMVEVEDRGLGLPRVELDELNERLVTAPEFDLAQSDRLGLFVVSRLAARHDIKVTLTASPYGGLTAMVALPSALLADQPVAAGR</sequence>
<evidence type="ECO:0000256" key="8">
    <source>
        <dbReference type="SAM" id="Phobius"/>
    </source>
</evidence>
<dbReference type="SMART" id="SM00387">
    <property type="entry name" value="HATPase_c"/>
    <property type="match status" value="1"/>
</dbReference>
<dbReference type="PROSITE" id="PS50109">
    <property type="entry name" value="HIS_KIN"/>
    <property type="match status" value="1"/>
</dbReference>
<gene>
    <name evidence="10" type="ORF">SAMN05444920_104327</name>
</gene>
<reference evidence="10 11" key="1">
    <citation type="submission" date="2016-10" db="EMBL/GenBank/DDBJ databases">
        <authorList>
            <person name="de Groot N.N."/>
        </authorList>
    </citation>
    <scope>NUCLEOTIDE SEQUENCE [LARGE SCALE GENOMIC DNA]</scope>
    <source>
        <strain evidence="10 11">CGMCC 4.7037</strain>
    </source>
</reference>
<dbReference type="Pfam" id="PF02518">
    <property type="entry name" value="HATPase_c"/>
    <property type="match status" value="1"/>
</dbReference>
<dbReference type="PANTHER" id="PTHR45436">
    <property type="entry name" value="SENSOR HISTIDINE KINASE YKOH"/>
    <property type="match status" value="1"/>
</dbReference>
<accession>A0A1H6CT16</accession>
<evidence type="ECO:0000256" key="1">
    <source>
        <dbReference type="ARBA" id="ARBA00000085"/>
    </source>
</evidence>
<dbReference type="RefSeq" id="WP_103956864.1">
    <property type="nucleotide sequence ID" value="NZ_FNVT01000004.1"/>
</dbReference>
<protein>
    <recommendedName>
        <fullName evidence="2">histidine kinase</fullName>
        <ecNumber evidence="2">2.7.13.3</ecNumber>
    </recommendedName>
</protein>
<evidence type="ECO:0000313" key="11">
    <source>
        <dbReference type="Proteomes" id="UP000236732"/>
    </source>
</evidence>
<name>A0A1H6CT16_9ACTN</name>
<dbReference type="Pfam" id="PF08376">
    <property type="entry name" value="NIT"/>
    <property type="match status" value="1"/>
</dbReference>
<dbReference type="InterPro" id="IPR003594">
    <property type="entry name" value="HATPase_dom"/>
</dbReference>
<dbReference type="EMBL" id="FNVT01000004">
    <property type="protein sequence ID" value="SEG75813.1"/>
    <property type="molecule type" value="Genomic_DNA"/>
</dbReference>
<dbReference type="GO" id="GO:0004673">
    <property type="term" value="F:protein histidine kinase activity"/>
    <property type="evidence" value="ECO:0007669"/>
    <property type="project" value="UniProtKB-EC"/>
</dbReference>
<feature type="domain" description="Histidine kinase" evidence="9">
    <location>
        <begin position="518"/>
        <end position="623"/>
    </location>
</feature>
<dbReference type="Gene3D" id="3.30.565.10">
    <property type="entry name" value="Histidine kinase-like ATPase, C-terminal domain"/>
    <property type="match status" value="1"/>
</dbReference>
<comment type="catalytic activity">
    <reaction evidence="1">
        <text>ATP + protein L-histidine = ADP + protein N-phospho-L-histidine.</text>
        <dbReference type="EC" id="2.7.13.3"/>
    </reaction>
</comment>
<keyword evidence="5 8" id="KW-0812">Transmembrane</keyword>
<keyword evidence="11" id="KW-1185">Reference proteome</keyword>
<dbReference type="EC" id="2.7.13.3" evidence="2"/>
<keyword evidence="3" id="KW-0597">Phosphoprotein</keyword>
<keyword evidence="4" id="KW-0808">Transferase</keyword>
<feature type="transmembrane region" description="Helical" evidence="8">
    <location>
        <begin position="303"/>
        <end position="326"/>
    </location>
</feature>
<dbReference type="AlphaFoldDB" id="A0A1H6CT16"/>
<dbReference type="InterPro" id="IPR036890">
    <property type="entry name" value="HATPase_C_sf"/>
</dbReference>
<evidence type="ECO:0000259" key="9">
    <source>
        <dbReference type="PROSITE" id="PS50109"/>
    </source>
</evidence>
<dbReference type="InterPro" id="IPR013587">
    <property type="entry name" value="Nitrate/nitrite_sensing"/>
</dbReference>
<dbReference type="GO" id="GO:0000160">
    <property type="term" value="P:phosphorelay signal transduction system"/>
    <property type="evidence" value="ECO:0007669"/>
    <property type="project" value="TreeGrafter"/>
</dbReference>
<dbReference type="PANTHER" id="PTHR45436:SF5">
    <property type="entry name" value="SENSOR HISTIDINE KINASE TRCS"/>
    <property type="match status" value="1"/>
</dbReference>
<evidence type="ECO:0000256" key="3">
    <source>
        <dbReference type="ARBA" id="ARBA00022553"/>
    </source>
</evidence>
<dbReference type="SUPFAM" id="SSF55874">
    <property type="entry name" value="ATPase domain of HSP90 chaperone/DNA topoisomerase II/histidine kinase"/>
    <property type="match status" value="1"/>
</dbReference>
<dbReference type="GO" id="GO:0005886">
    <property type="term" value="C:plasma membrane"/>
    <property type="evidence" value="ECO:0007669"/>
    <property type="project" value="TreeGrafter"/>
</dbReference>
<evidence type="ECO:0000256" key="2">
    <source>
        <dbReference type="ARBA" id="ARBA00012438"/>
    </source>
</evidence>
<evidence type="ECO:0000256" key="5">
    <source>
        <dbReference type="ARBA" id="ARBA00022692"/>
    </source>
</evidence>
<dbReference type="InterPro" id="IPR005467">
    <property type="entry name" value="His_kinase_dom"/>
</dbReference>
<evidence type="ECO:0000313" key="10">
    <source>
        <dbReference type="EMBL" id="SEG75813.1"/>
    </source>
</evidence>
<evidence type="ECO:0000256" key="4">
    <source>
        <dbReference type="ARBA" id="ARBA00022679"/>
    </source>
</evidence>
<dbReference type="OrthoDB" id="3845898at2"/>
<evidence type="ECO:0000256" key="6">
    <source>
        <dbReference type="ARBA" id="ARBA00022777"/>
    </source>
</evidence>